<accession>A0AAE0C8Y4</accession>
<dbReference type="Proteomes" id="UP001190700">
    <property type="component" value="Unassembled WGS sequence"/>
</dbReference>
<keyword evidence="2" id="KW-1185">Reference proteome</keyword>
<gene>
    <name evidence="1" type="ORF">CYMTET_41091</name>
</gene>
<evidence type="ECO:0000313" key="1">
    <source>
        <dbReference type="EMBL" id="KAK3249477.1"/>
    </source>
</evidence>
<evidence type="ECO:0000313" key="2">
    <source>
        <dbReference type="Proteomes" id="UP001190700"/>
    </source>
</evidence>
<sequence>MCQKHQAEHSALVYPARDSGLVADSGHRAAAGSREPSGGLDAHSCDGSCKAQLWEVIDPVFYAAVNKVKYPRLQDSSVVSVAEISDLVASIYVSWGQ</sequence>
<name>A0AAE0C8Y4_9CHLO</name>
<dbReference type="EMBL" id="LGRX02027292">
    <property type="protein sequence ID" value="KAK3249477.1"/>
    <property type="molecule type" value="Genomic_DNA"/>
</dbReference>
<organism evidence="1 2">
    <name type="scientific">Cymbomonas tetramitiformis</name>
    <dbReference type="NCBI Taxonomy" id="36881"/>
    <lineage>
        <taxon>Eukaryota</taxon>
        <taxon>Viridiplantae</taxon>
        <taxon>Chlorophyta</taxon>
        <taxon>Pyramimonadophyceae</taxon>
        <taxon>Pyramimonadales</taxon>
        <taxon>Pyramimonadaceae</taxon>
        <taxon>Cymbomonas</taxon>
    </lineage>
</organism>
<dbReference type="AlphaFoldDB" id="A0AAE0C8Y4"/>
<reference evidence="1 2" key="1">
    <citation type="journal article" date="2015" name="Genome Biol. Evol.">
        <title>Comparative Genomics of a Bacterivorous Green Alga Reveals Evolutionary Causalities and Consequences of Phago-Mixotrophic Mode of Nutrition.</title>
        <authorList>
            <person name="Burns J.A."/>
            <person name="Paasch A."/>
            <person name="Narechania A."/>
            <person name="Kim E."/>
        </authorList>
    </citation>
    <scope>NUCLEOTIDE SEQUENCE [LARGE SCALE GENOMIC DNA]</scope>
    <source>
        <strain evidence="1 2">PLY_AMNH</strain>
    </source>
</reference>
<proteinExistence type="predicted"/>
<comment type="caution">
    <text evidence="1">The sequence shown here is derived from an EMBL/GenBank/DDBJ whole genome shotgun (WGS) entry which is preliminary data.</text>
</comment>
<protein>
    <submittedName>
        <fullName evidence="1">Uncharacterized protein</fullName>
    </submittedName>
</protein>